<evidence type="ECO:0000313" key="3">
    <source>
        <dbReference type="EMBL" id="PIY72263.1"/>
    </source>
</evidence>
<dbReference type="GO" id="GO:0016887">
    <property type="term" value="F:ATP hydrolysis activity"/>
    <property type="evidence" value="ECO:0007669"/>
    <property type="project" value="InterPro"/>
</dbReference>
<comment type="similarity">
    <text evidence="1">Belongs to the GSP E family.</text>
</comment>
<protein>
    <submittedName>
        <fullName evidence="3">Type IV pili twitching motility protein PilT</fullName>
    </submittedName>
</protein>
<name>A0A2M7QIX4_9BACT</name>
<dbReference type="Pfam" id="PF00437">
    <property type="entry name" value="T2SSE"/>
    <property type="match status" value="1"/>
</dbReference>
<reference evidence="4" key="1">
    <citation type="submission" date="2017-09" db="EMBL/GenBank/DDBJ databases">
        <title>Depth-based differentiation of microbial function through sediment-hosted aquifers and enrichment of novel symbionts in the deep terrestrial subsurface.</title>
        <authorList>
            <person name="Probst A.J."/>
            <person name="Ladd B."/>
            <person name="Jarett J.K."/>
            <person name="Geller-Mcgrath D.E."/>
            <person name="Sieber C.M.K."/>
            <person name="Emerson J.B."/>
            <person name="Anantharaman K."/>
            <person name="Thomas B.C."/>
            <person name="Malmstrom R."/>
            <person name="Stieglmeier M."/>
            <person name="Klingl A."/>
            <person name="Woyke T."/>
            <person name="Ryan C.M."/>
            <person name="Banfield J.F."/>
        </authorList>
    </citation>
    <scope>NUCLEOTIDE SEQUENCE [LARGE SCALE GENOMIC DNA]</scope>
</reference>
<evidence type="ECO:0000256" key="1">
    <source>
        <dbReference type="ARBA" id="ARBA00006611"/>
    </source>
</evidence>
<comment type="caution">
    <text evidence="3">The sequence shown here is derived from an EMBL/GenBank/DDBJ whole genome shotgun (WGS) entry which is preliminary data.</text>
</comment>
<proteinExistence type="inferred from homology"/>
<dbReference type="PANTHER" id="PTHR30486">
    <property type="entry name" value="TWITCHING MOTILITY PROTEIN PILT"/>
    <property type="match status" value="1"/>
</dbReference>
<dbReference type="PROSITE" id="PS00662">
    <property type="entry name" value="T2SP_E"/>
    <property type="match status" value="1"/>
</dbReference>
<sequence>MRNTIQQLMQVAIDKNASDLHIVAPYFATLRIKNKLLFLRNFGIIQPETSEEMLLSLLSPEQKTYFLENKEIDIGYDFAGTRFRINIYINRKSIGAAFRLIPNRIKNFAELNLPKIFQTFSNYNQGLILFTGPTGEGKSSSLAAIINDINLRHSKHIITIEDPVEYVYPIEKSIISQREIHQDTLSFNSALKSVLREDPDIVLVGEMRDYETVQSTLQIAETGHLVFSTLHTGSTKDSIDRIIDMFPSHQQNQTRSTLSQELIAIIAQRLLPSSTNDDLVPAVEILMNTSSIASVIRDGKTFMIDTILETGEEKGMVLFERYLYKLYQNGLISRETAHSHAIRPNIISKLIK</sequence>
<dbReference type="InterPro" id="IPR027417">
    <property type="entry name" value="P-loop_NTPase"/>
</dbReference>
<dbReference type="Gene3D" id="3.40.50.300">
    <property type="entry name" value="P-loop containing nucleotide triphosphate hydrolases"/>
    <property type="match status" value="1"/>
</dbReference>
<gene>
    <name evidence="3" type="ORF">COY87_01980</name>
</gene>
<dbReference type="InterPro" id="IPR050921">
    <property type="entry name" value="T4SS_GSP_E_ATPase"/>
</dbReference>
<dbReference type="InterPro" id="IPR006321">
    <property type="entry name" value="PilT/PilU"/>
</dbReference>
<dbReference type="AlphaFoldDB" id="A0A2M7QIX4"/>
<dbReference type="NCBIfam" id="TIGR01420">
    <property type="entry name" value="pilT_fam"/>
    <property type="match status" value="1"/>
</dbReference>
<dbReference type="EMBL" id="PFLI01000065">
    <property type="protein sequence ID" value="PIY72263.1"/>
    <property type="molecule type" value="Genomic_DNA"/>
</dbReference>
<organism evidence="3 4">
    <name type="scientific">Candidatus Roizmanbacteria bacterium CG_4_10_14_0_8_um_filter_33_9</name>
    <dbReference type="NCBI Taxonomy" id="1974826"/>
    <lineage>
        <taxon>Bacteria</taxon>
        <taxon>Candidatus Roizmaniibacteriota</taxon>
    </lineage>
</organism>
<evidence type="ECO:0000259" key="2">
    <source>
        <dbReference type="PROSITE" id="PS00662"/>
    </source>
</evidence>
<dbReference type="Proteomes" id="UP000229401">
    <property type="component" value="Unassembled WGS sequence"/>
</dbReference>
<dbReference type="GO" id="GO:0005524">
    <property type="term" value="F:ATP binding"/>
    <property type="evidence" value="ECO:0007669"/>
    <property type="project" value="InterPro"/>
</dbReference>
<dbReference type="PANTHER" id="PTHR30486:SF16">
    <property type="entry name" value="TWITCHING MOTILITY PROTEIN PILT"/>
    <property type="match status" value="1"/>
</dbReference>
<evidence type="ECO:0000313" key="4">
    <source>
        <dbReference type="Proteomes" id="UP000229401"/>
    </source>
</evidence>
<dbReference type="CDD" id="cd01131">
    <property type="entry name" value="PilT"/>
    <property type="match status" value="1"/>
</dbReference>
<dbReference type="Gene3D" id="3.30.450.90">
    <property type="match status" value="1"/>
</dbReference>
<dbReference type="SUPFAM" id="SSF52540">
    <property type="entry name" value="P-loop containing nucleoside triphosphate hydrolases"/>
    <property type="match status" value="1"/>
</dbReference>
<accession>A0A2M7QIX4</accession>
<dbReference type="InterPro" id="IPR001482">
    <property type="entry name" value="T2SS/T4SS_dom"/>
</dbReference>
<feature type="domain" description="Bacterial type II secretion system protein E" evidence="2">
    <location>
        <begin position="195"/>
        <end position="209"/>
    </location>
</feature>